<sequence>MMGNNRFLSNILRNLGVLFYIGNHQTPNSEVLENNG</sequence>
<reference evidence="1 2" key="1">
    <citation type="submission" date="2018-04" db="EMBL/GenBank/DDBJ databases">
        <title>Draft genome sequence of Pseudomonas syringae pv. actinidiae biovar 3 strains isolated from kiwifruit in Kagawa prefecture.</title>
        <authorList>
            <person name="Tabuchi M."/>
            <person name="Saito M."/>
            <person name="Fujiwara S."/>
            <person name="Sasa N."/>
            <person name="Akimitsu K."/>
            <person name="Gomi K."/>
            <person name="Konishi-Sugita S."/>
            <person name="Hamano K."/>
            <person name="Kataoka I."/>
        </authorList>
    </citation>
    <scope>NUCLEOTIDE SEQUENCE [LARGE SCALE GENOMIC DNA]</scope>
    <source>
        <strain evidence="1 2">MAFF212211</strain>
    </source>
</reference>
<protein>
    <submittedName>
        <fullName evidence="1">Uncharacterized protein</fullName>
    </submittedName>
</protein>
<proteinExistence type="predicted"/>
<evidence type="ECO:0000313" key="1">
    <source>
        <dbReference type="EMBL" id="GBH17026.1"/>
    </source>
</evidence>
<name>A0AAN4TKU9_PSESF</name>
<gene>
    <name evidence="1" type="ORF">KPSA3_02984</name>
</gene>
<dbReference type="EMBL" id="BGKA01000095">
    <property type="protein sequence ID" value="GBH17026.1"/>
    <property type="molecule type" value="Genomic_DNA"/>
</dbReference>
<dbReference type="Proteomes" id="UP000248291">
    <property type="component" value="Unassembled WGS sequence"/>
</dbReference>
<organism evidence="1 2">
    <name type="scientific">Pseudomonas syringae pv. actinidiae</name>
    <dbReference type="NCBI Taxonomy" id="103796"/>
    <lineage>
        <taxon>Bacteria</taxon>
        <taxon>Pseudomonadati</taxon>
        <taxon>Pseudomonadota</taxon>
        <taxon>Gammaproteobacteria</taxon>
        <taxon>Pseudomonadales</taxon>
        <taxon>Pseudomonadaceae</taxon>
        <taxon>Pseudomonas</taxon>
        <taxon>Pseudomonas syringae</taxon>
    </lineage>
</organism>
<dbReference type="AlphaFoldDB" id="A0AAN4TKU9"/>
<comment type="caution">
    <text evidence="1">The sequence shown here is derived from an EMBL/GenBank/DDBJ whole genome shotgun (WGS) entry which is preliminary data.</text>
</comment>
<accession>A0AAN4TKU9</accession>
<evidence type="ECO:0000313" key="2">
    <source>
        <dbReference type="Proteomes" id="UP000248291"/>
    </source>
</evidence>